<gene>
    <name evidence="3" type="ORF">HNQ03_001353</name>
</gene>
<feature type="transmembrane region" description="Helical" evidence="2">
    <location>
        <begin position="34"/>
        <end position="56"/>
    </location>
</feature>
<protein>
    <submittedName>
        <fullName evidence="3">Uncharacterized protein</fullName>
    </submittedName>
</protein>
<evidence type="ECO:0000313" key="4">
    <source>
        <dbReference type="Proteomes" id="UP000610746"/>
    </source>
</evidence>
<reference evidence="3" key="1">
    <citation type="submission" date="2020-05" db="EMBL/GenBank/DDBJ databases">
        <title>Genomic Encyclopedia of Type Strains, Phase IV (KMG-V): Genome sequencing to study the core and pangenomes of soil and plant-associated prokaryotes.</title>
        <authorList>
            <person name="Whitman W."/>
        </authorList>
    </citation>
    <scope>NUCLEOTIDE SEQUENCE</scope>
    <source>
        <strain evidence="3">16F</strain>
    </source>
</reference>
<evidence type="ECO:0000313" key="3">
    <source>
        <dbReference type="EMBL" id="NRS92285.1"/>
    </source>
</evidence>
<dbReference type="AlphaFoldDB" id="A0A8J8G7V1"/>
<feature type="transmembrane region" description="Helical" evidence="2">
    <location>
        <begin position="5"/>
        <end position="22"/>
    </location>
</feature>
<name>A0A8J8G7V1_9FLAO</name>
<keyword evidence="2" id="KW-0812">Transmembrane</keyword>
<keyword evidence="4" id="KW-1185">Reference proteome</keyword>
<sequence length="113" mass="12699">MKNLTFVGIILLAIAFLLYYLSNNFKFIDLFEPTTLMGILAGIGIGLIIGGIVGYASKGASIREAQQRKDYRQLQLEKTELEKQAAELAKQQQNISVEDLKTPSQDFNNQRNF</sequence>
<comment type="caution">
    <text evidence="3">The sequence shown here is derived from an EMBL/GenBank/DDBJ whole genome shotgun (WGS) entry which is preliminary data.</text>
</comment>
<evidence type="ECO:0000256" key="2">
    <source>
        <dbReference type="SAM" id="Phobius"/>
    </source>
</evidence>
<accession>A0A8J8G7V1</accession>
<feature type="coiled-coil region" evidence="1">
    <location>
        <begin position="64"/>
        <end position="98"/>
    </location>
</feature>
<keyword evidence="2" id="KW-1133">Transmembrane helix</keyword>
<keyword evidence="1" id="KW-0175">Coiled coil</keyword>
<organism evidence="3 4">
    <name type="scientific">Frigoriflavimonas asaccharolytica</name>
    <dbReference type="NCBI Taxonomy" id="2735899"/>
    <lineage>
        <taxon>Bacteria</taxon>
        <taxon>Pseudomonadati</taxon>
        <taxon>Bacteroidota</taxon>
        <taxon>Flavobacteriia</taxon>
        <taxon>Flavobacteriales</taxon>
        <taxon>Weeksellaceae</taxon>
        <taxon>Frigoriflavimonas</taxon>
    </lineage>
</organism>
<evidence type="ECO:0000256" key="1">
    <source>
        <dbReference type="SAM" id="Coils"/>
    </source>
</evidence>
<dbReference type="Proteomes" id="UP000610746">
    <property type="component" value="Unassembled WGS sequence"/>
</dbReference>
<proteinExistence type="predicted"/>
<dbReference type="RefSeq" id="WP_226927448.1">
    <property type="nucleotide sequence ID" value="NZ_JABSNO010000007.1"/>
</dbReference>
<keyword evidence="2" id="KW-0472">Membrane</keyword>
<dbReference type="EMBL" id="JABSNO010000007">
    <property type="protein sequence ID" value="NRS92285.1"/>
    <property type="molecule type" value="Genomic_DNA"/>
</dbReference>